<keyword evidence="1" id="KW-0143">Chaperone</keyword>
<dbReference type="Proteomes" id="UP001352263">
    <property type="component" value="Unassembled WGS sequence"/>
</dbReference>
<dbReference type="PANTHER" id="PTHR34227">
    <property type="entry name" value="CHAPERONE PROTEIN YCDY"/>
    <property type="match status" value="1"/>
</dbReference>
<dbReference type="SUPFAM" id="SSF89155">
    <property type="entry name" value="TorD-like"/>
    <property type="match status" value="1"/>
</dbReference>
<dbReference type="InterPro" id="IPR020945">
    <property type="entry name" value="DMSO/NO3_reduct_chaperone"/>
</dbReference>
<reference evidence="2 3" key="1">
    <citation type="submission" date="2023-10" db="EMBL/GenBank/DDBJ databases">
        <title>Noviherbaspirillum sp. CPCC 100848 genome assembly.</title>
        <authorList>
            <person name="Li X.Y."/>
            <person name="Fang X.M."/>
        </authorList>
    </citation>
    <scope>NUCLEOTIDE SEQUENCE [LARGE SCALE GENOMIC DNA]</scope>
    <source>
        <strain evidence="2 3">CPCC 100848</strain>
    </source>
</reference>
<protein>
    <submittedName>
        <fullName evidence="2">Molecular chaperone TorD family protein</fullName>
    </submittedName>
</protein>
<dbReference type="EMBL" id="JAWIIV010000004">
    <property type="protein sequence ID" value="MEC4718945.1"/>
    <property type="molecule type" value="Genomic_DNA"/>
</dbReference>
<evidence type="ECO:0000256" key="1">
    <source>
        <dbReference type="ARBA" id="ARBA00023186"/>
    </source>
</evidence>
<dbReference type="RefSeq" id="WP_326505660.1">
    <property type="nucleotide sequence ID" value="NZ_JAWIIV010000004.1"/>
</dbReference>
<dbReference type="Pfam" id="PF02613">
    <property type="entry name" value="Nitrate_red_del"/>
    <property type="match status" value="1"/>
</dbReference>
<evidence type="ECO:0000313" key="3">
    <source>
        <dbReference type="Proteomes" id="UP001352263"/>
    </source>
</evidence>
<organism evidence="2 3">
    <name type="scientific">Noviherbaspirillum album</name>
    <dbReference type="NCBI Taxonomy" id="3080276"/>
    <lineage>
        <taxon>Bacteria</taxon>
        <taxon>Pseudomonadati</taxon>
        <taxon>Pseudomonadota</taxon>
        <taxon>Betaproteobacteria</taxon>
        <taxon>Burkholderiales</taxon>
        <taxon>Oxalobacteraceae</taxon>
        <taxon>Noviherbaspirillum</taxon>
    </lineage>
</organism>
<proteinExistence type="predicted"/>
<gene>
    <name evidence="2" type="ORF">RY831_07290</name>
</gene>
<comment type="caution">
    <text evidence="2">The sequence shown here is derived from an EMBL/GenBank/DDBJ whole genome shotgun (WGS) entry which is preliminary data.</text>
</comment>
<dbReference type="PANTHER" id="PTHR34227:SF1">
    <property type="entry name" value="DIMETHYL SULFOXIDE REDUCTASE CHAPERONE-RELATED"/>
    <property type="match status" value="1"/>
</dbReference>
<dbReference type="InterPro" id="IPR036411">
    <property type="entry name" value="TorD-like_sf"/>
</dbReference>
<dbReference type="Gene3D" id="1.10.3480.10">
    <property type="entry name" value="TorD-like"/>
    <property type="match status" value="1"/>
</dbReference>
<name>A0ABU6J6H0_9BURK</name>
<evidence type="ECO:0000313" key="2">
    <source>
        <dbReference type="EMBL" id="MEC4718945.1"/>
    </source>
</evidence>
<accession>A0ABU6J6H0</accession>
<dbReference type="InterPro" id="IPR050289">
    <property type="entry name" value="TorD/DmsD_chaperones"/>
</dbReference>
<keyword evidence="3" id="KW-1185">Reference proteome</keyword>
<sequence>MTTAQALKFEAPDQGEETARADLYGLLAALFYAPPPAELLAAIAASSTEGEGILQQAWGEVAAACRQTDPESLRELYESLFIGVGKPDLMLYGSYYMSGFLMEKPLAALRADLDRMGLQRDEHVPESEDHIATLCEVMRYLIASDDALHANLATQKQFFADHLQPWVIQMCDAVIEHPQAGFYAAVAQLAKSFFEVEMQAFDMA</sequence>